<dbReference type="Proteomes" id="UP000253426">
    <property type="component" value="Unassembled WGS sequence"/>
</dbReference>
<comment type="caution">
    <text evidence="2">The sequence shown here is derived from an EMBL/GenBank/DDBJ whole genome shotgun (WGS) entry which is preliminary data.</text>
</comment>
<dbReference type="GO" id="GO:0051536">
    <property type="term" value="F:iron-sulfur cluster binding"/>
    <property type="evidence" value="ECO:0007669"/>
    <property type="project" value="InterPro"/>
</dbReference>
<reference evidence="2 3" key="1">
    <citation type="submission" date="2018-06" db="EMBL/GenBank/DDBJ databases">
        <title>Genomic Encyclopedia of Type Strains, Phase IV (KMG-IV): sequencing the most valuable type-strain genomes for metagenomic binning, comparative biology and taxonomic classification.</title>
        <authorList>
            <person name="Goeker M."/>
        </authorList>
    </citation>
    <scope>NUCLEOTIDE SEQUENCE [LARGE SCALE GENOMIC DNA]</scope>
    <source>
        <strain evidence="2 3">DSM 25532</strain>
    </source>
</reference>
<name>A0A366H265_9BACT</name>
<evidence type="ECO:0000313" key="2">
    <source>
        <dbReference type="EMBL" id="RBP35855.1"/>
    </source>
</evidence>
<keyword evidence="3" id="KW-1185">Reference proteome</keyword>
<organism evidence="2 3">
    <name type="scientific">Roseimicrobium gellanilyticum</name>
    <dbReference type="NCBI Taxonomy" id="748857"/>
    <lineage>
        <taxon>Bacteria</taxon>
        <taxon>Pseudomonadati</taxon>
        <taxon>Verrucomicrobiota</taxon>
        <taxon>Verrucomicrobiia</taxon>
        <taxon>Verrucomicrobiales</taxon>
        <taxon>Verrucomicrobiaceae</taxon>
        <taxon>Roseimicrobium</taxon>
    </lineage>
</organism>
<protein>
    <submittedName>
        <fullName evidence="2">Nitrogen fixation NifU-like protein</fullName>
    </submittedName>
</protein>
<dbReference type="Gene3D" id="3.90.1010.10">
    <property type="match status" value="1"/>
</dbReference>
<gene>
    <name evidence="2" type="ORF">DES53_11921</name>
</gene>
<feature type="domain" description="NIF system FeS cluster assembly NifU N-terminal" evidence="1">
    <location>
        <begin position="13"/>
        <end position="129"/>
    </location>
</feature>
<dbReference type="RefSeq" id="WP_113962112.1">
    <property type="nucleotide sequence ID" value="NZ_QNRR01000019.1"/>
</dbReference>
<dbReference type="Pfam" id="PF01592">
    <property type="entry name" value="NifU_N"/>
    <property type="match status" value="1"/>
</dbReference>
<dbReference type="AlphaFoldDB" id="A0A366H265"/>
<dbReference type="GO" id="GO:0016226">
    <property type="term" value="P:iron-sulfur cluster assembly"/>
    <property type="evidence" value="ECO:0007669"/>
    <property type="project" value="InterPro"/>
</dbReference>
<dbReference type="OrthoDB" id="9804157at2"/>
<dbReference type="NCBIfam" id="TIGR01994">
    <property type="entry name" value="SUF_scaf_2"/>
    <property type="match status" value="1"/>
</dbReference>
<sequence length="145" mass="15418">MLTPEVCEAILRDHYRNPRHRGACEGAQPETVENPACGDIVTLSLAVSGPERSVICARFVGAGCAASQAGASLVLGMVQGKPATQATHLLEHFCSVMESGTVDPELHFEEFGDTGALLSLARFPARVVCATLAARQMIRMLRPSL</sequence>
<dbReference type="InterPro" id="IPR002871">
    <property type="entry name" value="NIF_FeS_clus_asmbl_NifU_N"/>
</dbReference>
<accession>A0A366H265</accession>
<proteinExistence type="predicted"/>
<dbReference type="CDD" id="cd06664">
    <property type="entry name" value="IscU_like"/>
    <property type="match status" value="1"/>
</dbReference>
<dbReference type="SUPFAM" id="SSF82649">
    <property type="entry name" value="SufE/NifU"/>
    <property type="match status" value="1"/>
</dbReference>
<dbReference type="EMBL" id="QNRR01000019">
    <property type="protein sequence ID" value="RBP35855.1"/>
    <property type="molecule type" value="Genomic_DNA"/>
</dbReference>
<evidence type="ECO:0000259" key="1">
    <source>
        <dbReference type="Pfam" id="PF01592"/>
    </source>
</evidence>
<dbReference type="GO" id="GO:0005506">
    <property type="term" value="F:iron ion binding"/>
    <property type="evidence" value="ECO:0007669"/>
    <property type="project" value="InterPro"/>
</dbReference>
<evidence type="ECO:0000313" key="3">
    <source>
        <dbReference type="Proteomes" id="UP000253426"/>
    </source>
</evidence>
<dbReference type="PANTHER" id="PTHR10093">
    <property type="entry name" value="IRON-SULFUR CLUSTER ASSEMBLY ENZYME NIFU HOMOLOG"/>
    <property type="match status" value="1"/>
</dbReference>